<feature type="domain" description="Lipoxygenase" evidence="8">
    <location>
        <begin position="144"/>
        <end position="276"/>
    </location>
</feature>
<dbReference type="PRINTS" id="PR00087">
    <property type="entry name" value="LIPOXYGENASE"/>
</dbReference>
<organism evidence="9 10">
    <name type="scientific">Myotis davidii</name>
    <name type="common">David's myotis</name>
    <dbReference type="NCBI Taxonomy" id="225400"/>
    <lineage>
        <taxon>Eukaryota</taxon>
        <taxon>Metazoa</taxon>
        <taxon>Chordata</taxon>
        <taxon>Craniata</taxon>
        <taxon>Vertebrata</taxon>
        <taxon>Euteleostomi</taxon>
        <taxon>Mammalia</taxon>
        <taxon>Eutheria</taxon>
        <taxon>Laurasiatheria</taxon>
        <taxon>Chiroptera</taxon>
        <taxon>Yangochiroptera</taxon>
        <taxon>Vespertilionidae</taxon>
        <taxon>Myotis</taxon>
    </lineage>
</organism>
<evidence type="ECO:0000259" key="7">
    <source>
        <dbReference type="PROSITE" id="PS50095"/>
    </source>
</evidence>
<dbReference type="PANTHER" id="PTHR11771">
    <property type="entry name" value="LIPOXYGENASE"/>
    <property type="match status" value="1"/>
</dbReference>
<evidence type="ECO:0000259" key="8">
    <source>
        <dbReference type="PROSITE" id="PS51393"/>
    </source>
</evidence>
<evidence type="ECO:0000256" key="1">
    <source>
        <dbReference type="ARBA" id="ARBA00022723"/>
    </source>
</evidence>
<reference evidence="10" key="1">
    <citation type="journal article" date="2013" name="Science">
        <title>Comparative analysis of bat genomes provides insight into the evolution of flight and immunity.</title>
        <authorList>
            <person name="Zhang G."/>
            <person name="Cowled C."/>
            <person name="Shi Z."/>
            <person name="Huang Z."/>
            <person name="Bishop-Lilly K.A."/>
            <person name="Fang X."/>
            <person name="Wynne J.W."/>
            <person name="Xiong Z."/>
            <person name="Baker M.L."/>
            <person name="Zhao W."/>
            <person name="Tachedjian M."/>
            <person name="Zhu Y."/>
            <person name="Zhou P."/>
            <person name="Jiang X."/>
            <person name="Ng J."/>
            <person name="Yang L."/>
            <person name="Wu L."/>
            <person name="Xiao J."/>
            <person name="Feng Y."/>
            <person name="Chen Y."/>
            <person name="Sun X."/>
            <person name="Zhang Y."/>
            <person name="Marsh G.A."/>
            <person name="Crameri G."/>
            <person name="Broder C.C."/>
            <person name="Frey K.G."/>
            <person name="Wang L.F."/>
            <person name="Wang J."/>
        </authorList>
    </citation>
    <scope>NUCLEOTIDE SEQUENCE [LARGE SCALE GENOMIC DNA]</scope>
</reference>
<evidence type="ECO:0000256" key="2">
    <source>
        <dbReference type="ARBA" id="ARBA00022964"/>
    </source>
</evidence>
<comment type="caution">
    <text evidence="5">Lacks conserved residue(s) required for the propagation of feature annotation.</text>
</comment>
<evidence type="ECO:0000256" key="3">
    <source>
        <dbReference type="ARBA" id="ARBA00023002"/>
    </source>
</evidence>
<dbReference type="Gene3D" id="2.60.60.20">
    <property type="entry name" value="PLAT/LH2 domain"/>
    <property type="match status" value="1"/>
</dbReference>
<keyword evidence="2" id="KW-0223">Dioxygenase</keyword>
<proteinExistence type="predicted"/>
<dbReference type="PROSITE" id="PS51393">
    <property type="entry name" value="LIPOXYGENASE_3"/>
    <property type="match status" value="1"/>
</dbReference>
<dbReference type="GO" id="GO:0016702">
    <property type="term" value="F:oxidoreductase activity, acting on single donors with incorporation of molecular oxygen, incorporation of two atoms of oxygen"/>
    <property type="evidence" value="ECO:0007669"/>
    <property type="project" value="InterPro"/>
</dbReference>
<dbReference type="SUPFAM" id="SSF49723">
    <property type="entry name" value="Lipase/lipooxygenase domain (PLAT/LH2 domain)"/>
    <property type="match status" value="1"/>
</dbReference>
<dbReference type="SUPFAM" id="SSF48484">
    <property type="entry name" value="Lipoxigenase"/>
    <property type="match status" value="2"/>
</dbReference>
<keyword evidence="1" id="KW-0479">Metal-binding</keyword>
<dbReference type="Pfam" id="PF01477">
    <property type="entry name" value="PLAT"/>
    <property type="match status" value="1"/>
</dbReference>
<name>L5LTC8_MYODS</name>
<keyword evidence="10" id="KW-1185">Reference proteome</keyword>
<dbReference type="GO" id="GO:0034440">
    <property type="term" value="P:lipid oxidation"/>
    <property type="evidence" value="ECO:0007669"/>
    <property type="project" value="InterPro"/>
</dbReference>
<dbReference type="EMBL" id="KB108081">
    <property type="protein sequence ID" value="ELK29336.1"/>
    <property type="molecule type" value="Genomic_DNA"/>
</dbReference>
<sequence length="276" mass="30618">MPGQYHSGISGQREGPLRERRRGESSVYGQGSDDAQSSIIKKKKQHSGPHPALQVYRVLSPQVEEFEQDVPQDLGPLQLVKLRKHHSLVDDAWFCDRITVQGPGALEEAAFPCYRWVQGQGVLTLPEGTGEGPPQGSGCGAQGVVEVIQPPSASCPTPPLFLPSDPPLAWLLAKTWVRSSDFLVHETQYHLLNIHMLGEVIAVATMRCLPGLHPVFKVPLGHHQEEYFSDPEPKAVLRQFQADLDNLEKEIVARNEQLDLPYEHLKPSLIENSITI</sequence>
<dbReference type="Gene3D" id="1.20.245.10">
    <property type="entry name" value="Lipoxygenase-1, Domain 5"/>
    <property type="match status" value="2"/>
</dbReference>
<dbReference type="Pfam" id="PF00305">
    <property type="entry name" value="Lipoxygenase"/>
    <property type="match status" value="1"/>
</dbReference>
<dbReference type="Proteomes" id="UP000010556">
    <property type="component" value="Unassembled WGS sequence"/>
</dbReference>
<gene>
    <name evidence="9" type="ORF">MDA_GLEAN10001567</name>
</gene>
<dbReference type="Gene3D" id="3.10.450.60">
    <property type="match status" value="1"/>
</dbReference>
<accession>L5LTC8</accession>
<dbReference type="InterPro" id="IPR036392">
    <property type="entry name" value="PLAT/LH2_dom_sf"/>
</dbReference>
<dbReference type="eggNOG" id="ENOG502QQSP">
    <property type="taxonomic scope" value="Eukaryota"/>
</dbReference>
<evidence type="ECO:0000313" key="10">
    <source>
        <dbReference type="Proteomes" id="UP000010556"/>
    </source>
</evidence>
<feature type="region of interest" description="Disordered" evidence="6">
    <location>
        <begin position="1"/>
        <end position="51"/>
    </location>
</feature>
<evidence type="ECO:0000256" key="5">
    <source>
        <dbReference type="PROSITE-ProRule" id="PRU00152"/>
    </source>
</evidence>
<evidence type="ECO:0000313" key="9">
    <source>
        <dbReference type="EMBL" id="ELK29336.1"/>
    </source>
</evidence>
<dbReference type="SMART" id="SM00308">
    <property type="entry name" value="LH2"/>
    <property type="match status" value="1"/>
</dbReference>
<dbReference type="InterPro" id="IPR000907">
    <property type="entry name" value="LipOase"/>
</dbReference>
<evidence type="ECO:0000256" key="6">
    <source>
        <dbReference type="SAM" id="MobiDB-lite"/>
    </source>
</evidence>
<keyword evidence="3" id="KW-0560">Oxidoreductase</keyword>
<feature type="domain" description="PLAT" evidence="7">
    <location>
        <begin position="17"/>
        <end position="131"/>
    </location>
</feature>
<feature type="compositionally biased region" description="Basic and acidic residues" evidence="6">
    <location>
        <begin position="15"/>
        <end position="24"/>
    </location>
</feature>
<dbReference type="InterPro" id="IPR013819">
    <property type="entry name" value="LipOase_C"/>
</dbReference>
<evidence type="ECO:0000256" key="4">
    <source>
        <dbReference type="ARBA" id="ARBA00023098"/>
    </source>
</evidence>
<protein>
    <submittedName>
        <fullName evidence="9">Arachidonate 12-lipoxygenase, 12S-type</fullName>
    </submittedName>
</protein>
<dbReference type="InterPro" id="IPR036226">
    <property type="entry name" value="LipOase_C_sf"/>
</dbReference>
<dbReference type="AlphaFoldDB" id="L5LTC8"/>
<dbReference type="PROSITE" id="PS50095">
    <property type="entry name" value="PLAT"/>
    <property type="match status" value="1"/>
</dbReference>
<dbReference type="GO" id="GO:0046872">
    <property type="term" value="F:metal ion binding"/>
    <property type="evidence" value="ECO:0007669"/>
    <property type="project" value="UniProtKB-KW"/>
</dbReference>
<dbReference type="InterPro" id="IPR001024">
    <property type="entry name" value="PLAT/LH2_dom"/>
</dbReference>
<keyword evidence="4" id="KW-0443">Lipid metabolism</keyword>